<accession>A0A8J6JP46</accession>
<dbReference type="InterPro" id="IPR036995">
    <property type="entry name" value="MPG_sf"/>
</dbReference>
<dbReference type="FunFam" id="3.10.300.10:FF:000001">
    <property type="entry name" value="Putative 3-methyladenine DNA glycosylase"/>
    <property type="match status" value="1"/>
</dbReference>
<dbReference type="GO" id="GO:0006284">
    <property type="term" value="P:base-excision repair"/>
    <property type="evidence" value="ECO:0007669"/>
    <property type="project" value="InterPro"/>
</dbReference>
<keyword evidence="2 5" id="KW-0227">DNA damage</keyword>
<dbReference type="HAMAP" id="MF_00527">
    <property type="entry name" value="3MGH"/>
    <property type="match status" value="1"/>
</dbReference>
<keyword evidence="4 5" id="KW-0234">DNA repair</keyword>
<reference evidence="6" key="1">
    <citation type="submission" date="2020-08" db="EMBL/GenBank/DDBJ databases">
        <title>Genome public.</title>
        <authorList>
            <person name="Liu C."/>
            <person name="Sun Q."/>
        </authorList>
    </citation>
    <scope>NUCLEOTIDE SEQUENCE</scope>
    <source>
        <strain evidence="6">NSJ-52</strain>
    </source>
</reference>
<gene>
    <name evidence="6" type="ORF">H8S62_11860</name>
</gene>
<dbReference type="EMBL" id="JACOPQ010000009">
    <property type="protein sequence ID" value="MBC5737700.1"/>
    <property type="molecule type" value="Genomic_DNA"/>
</dbReference>
<evidence type="ECO:0000256" key="2">
    <source>
        <dbReference type="ARBA" id="ARBA00022763"/>
    </source>
</evidence>
<dbReference type="GO" id="GO:0003677">
    <property type="term" value="F:DNA binding"/>
    <property type="evidence" value="ECO:0007669"/>
    <property type="project" value="InterPro"/>
</dbReference>
<comment type="similarity">
    <text evidence="1 5">Belongs to the DNA glycosylase MPG family.</text>
</comment>
<dbReference type="AlphaFoldDB" id="A0A8J6JP46"/>
<dbReference type="Gene3D" id="3.10.300.10">
    <property type="entry name" value="Methylpurine-DNA glycosylase (MPG)"/>
    <property type="match status" value="1"/>
</dbReference>
<comment type="caution">
    <text evidence="6">The sequence shown here is derived from an EMBL/GenBank/DDBJ whole genome shotgun (WGS) entry which is preliminary data.</text>
</comment>
<dbReference type="CDD" id="cd00540">
    <property type="entry name" value="AAG"/>
    <property type="match status" value="1"/>
</dbReference>
<dbReference type="SUPFAM" id="SSF50486">
    <property type="entry name" value="FMT C-terminal domain-like"/>
    <property type="match status" value="1"/>
</dbReference>
<dbReference type="EC" id="3.2.2.-" evidence="5"/>
<dbReference type="InterPro" id="IPR003180">
    <property type="entry name" value="MPG"/>
</dbReference>
<dbReference type="PANTHER" id="PTHR10429">
    <property type="entry name" value="DNA-3-METHYLADENINE GLYCOSYLASE"/>
    <property type="match status" value="1"/>
</dbReference>
<protein>
    <recommendedName>
        <fullName evidence="5">Putative 3-methyladenine DNA glycosylase</fullName>
        <ecNumber evidence="5">3.2.2.-</ecNumber>
    </recommendedName>
</protein>
<dbReference type="InterPro" id="IPR011034">
    <property type="entry name" value="Formyl_transferase-like_C_sf"/>
</dbReference>
<name>A0A8J6JP46_9FIRM</name>
<keyword evidence="3 5" id="KW-0378">Hydrolase</keyword>
<dbReference type="RefSeq" id="WP_155148765.1">
    <property type="nucleotide sequence ID" value="NZ_JACOPQ010000009.1"/>
</dbReference>
<dbReference type="Pfam" id="PF02245">
    <property type="entry name" value="Pur_DNA_glyco"/>
    <property type="match status" value="1"/>
</dbReference>
<evidence type="ECO:0000256" key="3">
    <source>
        <dbReference type="ARBA" id="ARBA00022801"/>
    </source>
</evidence>
<organism evidence="6 7">
    <name type="scientific">Lawsonibacter faecis</name>
    <dbReference type="NCBI Taxonomy" id="2763052"/>
    <lineage>
        <taxon>Bacteria</taxon>
        <taxon>Bacillati</taxon>
        <taxon>Bacillota</taxon>
        <taxon>Clostridia</taxon>
        <taxon>Eubacteriales</taxon>
        <taxon>Oscillospiraceae</taxon>
        <taxon>Lawsonibacter</taxon>
    </lineage>
</organism>
<sequence>MAKLLRDFYDRPTLEVARDLLGKYLVRVQEGEKLVCRITETEGYIGRIDKACHAYGYKRTKRTETLFAPPGTAYIYLIYGMYDCLNFVVEPEGEPCAVLIRALEARHHGERIARNRYGCGMAEMSAYQRKNFLNGPGKLCRGMSLTRKENGLDLTGGELYVVERLTDLGLPPCPGDGAPFSIRTGRRIGIDYAEEAADFPWRFWI</sequence>
<evidence type="ECO:0000313" key="6">
    <source>
        <dbReference type="EMBL" id="MBC5737700.1"/>
    </source>
</evidence>
<evidence type="ECO:0000313" key="7">
    <source>
        <dbReference type="Proteomes" id="UP000607645"/>
    </source>
</evidence>
<dbReference type="Proteomes" id="UP000607645">
    <property type="component" value="Unassembled WGS sequence"/>
</dbReference>
<dbReference type="GO" id="GO:0003905">
    <property type="term" value="F:alkylbase DNA N-glycosylase activity"/>
    <property type="evidence" value="ECO:0007669"/>
    <property type="project" value="InterPro"/>
</dbReference>
<keyword evidence="7" id="KW-1185">Reference proteome</keyword>
<proteinExistence type="inferred from homology"/>
<evidence type="ECO:0000256" key="4">
    <source>
        <dbReference type="ARBA" id="ARBA00023204"/>
    </source>
</evidence>
<dbReference type="NCBIfam" id="TIGR00567">
    <property type="entry name" value="3mg"/>
    <property type="match status" value="1"/>
</dbReference>
<evidence type="ECO:0000256" key="1">
    <source>
        <dbReference type="ARBA" id="ARBA00009232"/>
    </source>
</evidence>
<dbReference type="PANTHER" id="PTHR10429:SF0">
    <property type="entry name" value="DNA-3-METHYLADENINE GLYCOSYLASE"/>
    <property type="match status" value="1"/>
</dbReference>
<evidence type="ECO:0000256" key="5">
    <source>
        <dbReference type="HAMAP-Rule" id="MF_00527"/>
    </source>
</evidence>